<keyword evidence="1" id="KW-1133">Transmembrane helix</keyword>
<keyword evidence="1" id="KW-0812">Transmembrane</keyword>
<organism evidence="2 3">
    <name type="scientific">Methanosarcina mazei SarPi</name>
    <dbReference type="NCBI Taxonomy" id="1434115"/>
    <lineage>
        <taxon>Archaea</taxon>
        <taxon>Methanobacteriati</taxon>
        <taxon>Methanobacteriota</taxon>
        <taxon>Stenosarchaea group</taxon>
        <taxon>Methanomicrobia</taxon>
        <taxon>Methanosarcinales</taxon>
        <taxon>Methanosarcinaceae</taxon>
        <taxon>Methanosarcina</taxon>
    </lineage>
</organism>
<protein>
    <recommendedName>
        <fullName evidence="4">Potassium channel domain-containing protein</fullName>
    </recommendedName>
</protein>
<dbReference type="GeneID" id="24864570"/>
<evidence type="ECO:0000313" key="2">
    <source>
        <dbReference type="EMBL" id="AKB61369.1"/>
    </source>
</evidence>
<evidence type="ECO:0000256" key="1">
    <source>
        <dbReference type="SAM" id="Phobius"/>
    </source>
</evidence>
<dbReference type="Proteomes" id="UP000033116">
    <property type="component" value="Chromosome"/>
</dbReference>
<dbReference type="SUPFAM" id="SSF81324">
    <property type="entry name" value="Voltage-gated potassium channels"/>
    <property type="match status" value="1"/>
</dbReference>
<feature type="transmembrane region" description="Helical" evidence="1">
    <location>
        <begin position="83"/>
        <end position="104"/>
    </location>
</feature>
<feature type="transmembrane region" description="Helical" evidence="1">
    <location>
        <begin position="59"/>
        <end position="76"/>
    </location>
</feature>
<dbReference type="EMBL" id="CP009511">
    <property type="protein sequence ID" value="AKB61369.1"/>
    <property type="molecule type" value="Genomic_DNA"/>
</dbReference>
<name>A0A0E3RBM8_METMZ</name>
<dbReference type="Gene3D" id="1.10.287.70">
    <property type="match status" value="1"/>
</dbReference>
<sequence>MNYQKRIYKKFGTAGIIIYPLLIATILILFFSIIYQYQLFGVPSIKTTNYNSTIGWTEYLYFSATAFFSSSFGDYFPLGIYRLITLLENVLGLFFFANIVGLIFSDLRDEAKEEIWIPLKDKAYKELEFELDRLKTNINSVLGIYKISDENGSYLSKQYKDITPQNISLKLKETLLSGNYGNLFKNGNEIFKDIHVKYQEYFEPEITAIINEIERTLRYIDEDISLNKDRNIKQIPQSEEELFEEILDNLIKIVNYIDSIYGILSKKQS</sequence>
<feature type="transmembrane region" description="Helical" evidence="1">
    <location>
        <begin position="12"/>
        <end position="39"/>
    </location>
</feature>
<accession>A0A0E3RBM8</accession>
<dbReference type="AlphaFoldDB" id="A0A0E3RBM8"/>
<gene>
    <name evidence="2" type="ORF">MSMAP_1384</name>
</gene>
<proteinExistence type="predicted"/>
<evidence type="ECO:0000313" key="3">
    <source>
        <dbReference type="Proteomes" id="UP000033116"/>
    </source>
</evidence>
<dbReference type="PATRIC" id="fig|1434115.4.peg.1756"/>
<keyword evidence="1" id="KW-0472">Membrane</keyword>
<dbReference type="RefSeq" id="WP_048043184.1">
    <property type="nucleotide sequence ID" value="NZ_CP009511.1"/>
</dbReference>
<reference evidence="2 3" key="1">
    <citation type="submission" date="2014-07" db="EMBL/GenBank/DDBJ databases">
        <title>Methanogenic archaea and the global carbon cycle.</title>
        <authorList>
            <person name="Henriksen J.R."/>
            <person name="Luke J."/>
            <person name="Reinhart S."/>
            <person name="Benedict M.N."/>
            <person name="Youngblut N.D."/>
            <person name="Metcalf M.E."/>
            <person name="Whitaker R.J."/>
            <person name="Metcalf W.W."/>
        </authorList>
    </citation>
    <scope>NUCLEOTIDE SEQUENCE [LARGE SCALE GENOMIC DNA]</scope>
    <source>
        <strain evidence="2 3">SarPi</strain>
    </source>
</reference>
<dbReference type="HOGENOM" id="CLU_1032946_0_0_2"/>
<evidence type="ECO:0008006" key="4">
    <source>
        <dbReference type="Google" id="ProtNLM"/>
    </source>
</evidence>